<dbReference type="Proteomes" id="UP000835052">
    <property type="component" value="Unassembled WGS sequence"/>
</dbReference>
<keyword evidence="4 7" id="KW-0472">Membrane</keyword>
<evidence type="ECO:0000256" key="6">
    <source>
        <dbReference type="SAM" id="Coils"/>
    </source>
</evidence>
<comment type="similarity">
    <text evidence="5">Belongs to the nematode receptor-like protein sra family.</text>
</comment>
<evidence type="ECO:0000313" key="8">
    <source>
        <dbReference type="EMBL" id="CAD6198735.1"/>
    </source>
</evidence>
<feature type="transmembrane region" description="Helical" evidence="7">
    <location>
        <begin position="99"/>
        <end position="119"/>
    </location>
</feature>
<dbReference type="AlphaFoldDB" id="A0A8S1HUY9"/>
<dbReference type="Pfam" id="PF02117">
    <property type="entry name" value="7TM_GPCR_Sra"/>
    <property type="match status" value="1"/>
</dbReference>
<feature type="transmembrane region" description="Helical" evidence="7">
    <location>
        <begin position="234"/>
        <end position="257"/>
    </location>
</feature>
<dbReference type="InterPro" id="IPR000344">
    <property type="entry name" value="7TM_GPCR_serpentine_rcpt_Sra"/>
</dbReference>
<evidence type="ECO:0000256" key="3">
    <source>
        <dbReference type="ARBA" id="ARBA00022989"/>
    </source>
</evidence>
<dbReference type="PANTHER" id="PTHR31582">
    <property type="entry name" value="SERPENTINE RECEPTOR, CLASS A (ALPHA)-RELATED-RELATED"/>
    <property type="match status" value="1"/>
</dbReference>
<proteinExistence type="inferred from homology"/>
<sequence length="341" mass="38279">MPTLSGKLCASAETLQMKSSFIFFFKARLDQAMGLATLLLAPVAVYYLIHKSTFPSSTKILLLASICYASFHEVIVTFIQGYSVQRSLLFKDSPCEIMFTSEECITLCFSLIMASTGMIGTQTAMSIDMIASVLLPARHAGALVPISVVLLFMTVSYSILLPSFLFDRTAPLETISTCFNPPQYMFTPYNQIMMSNALACVICLVINITVICINRYQEKKTRYDIKIRYQKREALVTSKVVCSIAIALLIAFGGYAVGGLVLRSNKEKFSPLVYSRIFLFVYTYPYAALSTPALIILASIYLKRQRRKNIKELTETRETINNRIAVLKNSWNMTMPKVYAR</sequence>
<dbReference type="PANTHER" id="PTHR31582:SF1">
    <property type="entry name" value="SERPENTINE RECEPTOR CLASS ALPHA-28-RELATED"/>
    <property type="match status" value="1"/>
</dbReference>
<evidence type="ECO:0000256" key="2">
    <source>
        <dbReference type="ARBA" id="ARBA00022692"/>
    </source>
</evidence>
<organism evidence="8 9">
    <name type="scientific">Caenorhabditis auriculariae</name>
    <dbReference type="NCBI Taxonomy" id="2777116"/>
    <lineage>
        <taxon>Eukaryota</taxon>
        <taxon>Metazoa</taxon>
        <taxon>Ecdysozoa</taxon>
        <taxon>Nematoda</taxon>
        <taxon>Chromadorea</taxon>
        <taxon>Rhabditida</taxon>
        <taxon>Rhabditina</taxon>
        <taxon>Rhabditomorpha</taxon>
        <taxon>Rhabditoidea</taxon>
        <taxon>Rhabditidae</taxon>
        <taxon>Peloderinae</taxon>
        <taxon>Caenorhabditis</taxon>
    </lineage>
</organism>
<evidence type="ECO:0000256" key="7">
    <source>
        <dbReference type="SAM" id="Phobius"/>
    </source>
</evidence>
<evidence type="ECO:0000256" key="1">
    <source>
        <dbReference type="ARBA" id="ARBA00004141"/>
    </source>
</evidence>
<dbReference type="EMBL" id="CAJGYM010000136">
    <property type="protein sequence ID" value="CAD6198735.1"/>
    <property type="molecule type" value="Genomic_DNA"/>
</dbReference>
<comment type="subcellular location">
    <subcellularLocation>
        <location evidence="1">Membrane</location>
        <topology evidence="1">Multi-pass membrane protein</topology>
    </subcellularLocation>
</comment>
<feature type="transmembrane region" description="Helical" evidence="7">
    <location>
        <begin position="61"/>
        <end position="79"/>
    </location>
</feature>
<evidence type="ECO:0000256" key="4">
    <source>
        <dbReference type="ARBA" id="ARBA00023136"/>
    </source>
</evidence>
<dbReference type="GO" id="GO:0004930">
    <property type="term" value="F:G protein-coupled receptor activity"/>
    <property type="evidence" value="ECO:0007669"/>
    <property type="project" value="InterPro"/>
</dbReference>
<dbReference type="GO" id="GO:0016020">
    <property type="term" value="C:membrane"/>
    <property type="evidence" value="ECO:0007669"/>
    <property type="project" value="UniProtKB-SubCell"/>
</dbReference>
<keyword evidence="2 7" id="KW-0812">Transmembrane</keyword>
<feature type="transmembrane region" description="Helical" evidence="7">
    <location>
        <begin position="140"/>
        <end position="160"/>
    </location>
</feature>
<dbReference type="GO" id="GO:0007606">
    <property type="term" value="P:sensory perception of chemical stimulus"/>
    <property type="evidence" value="ECO:0007669"/>
    <property type="project" value="InterPro"/>
</dbReference>
<dbReference type="OrthoDB" id="5871866at2759"/>
<evidence type="ECO:0000313" key="9">
    <source>
        <dbReference type="Proteomes" id="UP000835052"/>
    </source>
</evidence>
<keyword evidence="3 7" id="KW-1133">Transmembrane helix</keyword>
<evidence type="ECO:0000256" key="5">
    <source>
        <dbReference type="ARBA" id="ARBA00037994"/>
    </source>
</evidence>
<feature type="transmembrane region" description="Helical" evidence="7">
    <location>
        <begin position="32"/>
        <end position="49"/>
    </location>
</feature>
<protein>
    <submittedName>
        <fullName evidence="8">Uncharacterized protein</fullName>
    </submittedName>
</protein>
<comment type="caution">
    <text evidence="8">The sequence shown here is derived from an EMBL/GenBank/DDBJ whole genome shotgun (WGS) entry which is preliminary data.</text>
</comment>
<reference evidence="8" key="1">
    <citation type="submission" date="2020-10" db="EMBL/GenBank/DDBJ databases">
        <authorList>
            <person name="Kikuchi T."/>
        </authorList>
    </citation>
    <scope>NUCLEOTIDE SEQUENCE</scope>
    <source>
        <strain evidence="8">NKZ352</strain>
    </source>
</reference>
<name>A0A8S1HUY9_9PELO</name>
<feature type="transmembrane region" description="Helical" evidence="7">
    <location>
        <begin position="192"/>
        <end position="213"/>
    </location>
</feature>
<keyword evidence="6" id="KW-0175">Coiled coil</keyword>
<keyword evidence="9" id="KW-1185">Reference proteome</keyword>
<feature type="transmembrane region" description="Helical" evidence="7">
    <location>
        <begin position="277"/>
        <end position="302"/>
    </location>
</feature>
<gene>
    <name evidence="8" type="ORF">CAUJ_LOCUS14641</name>
</gene>
<dbReference type="PRINTS" id="PR00697">
    <property type="entry name" value="TMPROTEINSRA"/>
</dbReference>
<feature type="coiled-coil region" evidence="6">
    <location>
        <begin position="303"/>
        <end position="330"/>
    </location>
</feature>
<accession>A0A8S1HUY9</accession>